<keyword evidence="2" id="KW-1185">Reference proteome</keyword>
<reference evidence="1 2" key="1">
    <citation type="submission" date="2020-08" db="EMBL/GenBank/DDBJ databases">
        <authorList>
            <person name="Canfield G.S."/>
            <person name="Duerkop B.A."/>
        </authorList>
    </citation>
    <scope>NUCLEOTIDE SEQUENCE [LARGE SCALE GENOMIC DNA]</scope>
</reference>
<sequence>MLDNQKGIVEVMSETGLEAKEAAEKINASLRKLDNGEIVVVKRKNKKVVSREERKLNNKIRKKLRK</sequence>
<evidence type="ECO:0000313" key="1">
    <source>
        <dbReference type="EMBL" id="QOC57515.1"/>
    </source>
</evidence>
<dbReference type="Proteomes" id="UP000516647">
    <property type="component" value="Segment"/>
</dbReference>
<accession>A0A7L7SXD3</accession>
<organism evidence="1 2">
    <name type="scientific">Enterococcus phage 9183</name>
    <dbReference type="NCBI Taxonomy" id="2763102"/>
    <lineage>
        <taxon>Viruses</taxon>
        <taxon>Duplodnaviria</taxon>
        <taxon>Heunggongvirae</taxon>
        <taxon>Uroviricota</taxon>
        <taxon>Caudoviricetes</taxon>
        <taxon>Andrewesvirinae</taxon>
        <taxon>Denvervirus</taxon>
        <taxon>Denvervirus dv9183</taxon>
    </lineage>
</organism>
<dbReference type="EMBL" id="MT939241">
    <property type="protein sequence ID" value="QOC57515.1"/>
    <property type="molecule type" value="Genomic_DNA"/>
</dbReference>
<protein>
    <submittedName>
        <fullName evidence="1">Uncharacterized protein</fullName>
    </submittedName>
</protein>
<gene>
    <name evidence="1" type="ORF">phi9183_ORF022</name>
</gene>
<proteinExistence type="predicted"/>
<evidence type="ECO:0000313" key="2">
    <source>
        <dbReference type="Proteomes" id="UP000516647"/>
    </source>
</evidence>
<name>A0A7L7SXD3_9CAUD</name>